<keyword evidence="2" id="KW-0812">Transmembrane</keyword>
<feature type="compositionally biased region" description="Polar residues" evidence="1">
    <location>
        <begin position="1"/>
        <end position="13"/>
    </location>
</feature>
<gene>
    <name evidence="3" type="ORF">SCOCK_290028</name>
</gene>
<dbReference type="AlphaFoldDB" id="A0A9W4DR45"/>
<keyword evidence="2" id="KW-0472">Membrane</keyword>
<feature type="region of interest" description="Disordered" evidence="1">
    <location>
        <begin position="1"/>
        <end position="31"/>
    </location>
</feature>
<evidence type="ECO:0000256" key="2">
    <source>
        <dbReference type="SAM" id="Phobius"/>
    </source>
</evidence>
<dbReference type="InterPro" id="IPR038468">
    <property type="entry name" value="MmpS_C"/>
</dbReference>
<dbReference type="Proteomes" id="UP001152519">
    <property type="component" value="Unassembled WGS sequence"/>
</dbReference>
<organism evidence="3 4">
    <name type="scientific">Actinacidiphila cocklensis</name>
    <dbReference type="NCBI Taxonomy" id="887465"/>
    <lineage>
        <taxon>Bacteria</taxon>
        <taxon>Bacillati</taxon>
        <taxon>Actinomycetota</taxon>
        <taxon>Actinomycetes</taxon>
        <taxon>Kitasatosporales</taxon>
        <taxon>Streptomycetaceae</taxon>
        <taxon>Actinacidiphila</taxon>
    </lineage>
</organism>
<dbReference type="Gene3D" id="2.60.40.2880">
    <property type="entry name" value="MmpS1-5, C-terminal soluble domain"/>
    <property type="match status" value="1"/>
</dbReference>
<dbReference type="EMBL" id="CAJSLV010000058">
    <property type="protein sequence ID" value="CAG6394693.1"/>
    <property type="molecule type" value="Genomic_DNA"/>
</dbReference>
<name>A0A9W4DR45_9ACTN</name>
<evidence type="ECO:0008006" key="5">
    <source>
        <dbReference type="Google" id="ProtNLM"/>
    </source>
</evidence>
<comment type="caution">
    <text evidence="3">The sequence shown here is derived from an EMBL/GenBank/DDBJ whole genome shotgun (WGS) entry which is preliminary data.</text>
</comment>
<evidence type="ECO:0000256" key="1">
    <source>
        <dbReference type="SAM" id="MobiDB-lite"/>
    </source>
</evidence>
<feature type="compositionally biased region" description="Basic and acidic residues" evidence="1">
    <location>
        <begin position="16"/>
        <end position="28"/>
    </location>
</feature>
<evidence type="ECO:0000313" key="3">
    <source>
        <dbReference type="EMBL" id="CAG6394693.1"/>
    </source>
</evidence>
<proteinExistence type="predicted"/>
<reference evidence="3" key="1">
    <citation type="submission" date="2021-05" db="EMBL/GenBank/DDBJ databases">
        <authorList>
            <person name="Arsene-Ploetze F."/>
        </authorList>
    </citation>
    <scope>NUCLEOTIDE SEQUENCE</scope>
    <source>
        <strain evidence="3">DSM 42138</strain>
    </source>
</reference>
<feature type="transmembrane region" description="Helical" evidence="2">
    <location>
        <begin position="39"/>
        <end position="61"/>
    </location>
</feature>
<sequence length="167" mass="16963">MNIPKTIQPTENGQPDADHHNTPDDTPVRRGHAPAVGPLLVGALLAIAAVAAGVIWLVAAYGGHPAANGRPTTTRPTVPVGYTVTGSGTARITYTRPDGTSRTVTAHLPWHQTTALPGRSPATINIVLGPNGGTATCGLTLHGAAVQHATAHGTYGRATCTSAAPPR</sequence>
<evidence type="ECO:0000313" key="4">
    <source>
        <dbReference type="Proteomes" id="UP001152519"/>
    </source>
</evidence>
<keyword evidence="4" id="KW-1185">Reference proteome</keyword>
<keyword evidence="2" id="KW-1133">Transmembrane helix</keyword>
<protein>
    <recommendedName>
        <fullName evidence="5">MmpS family membrane protein</fullName>
    </recommendedName>
</protein>
<accession>A0A9W4DR45</accession>